<organism evidence="1 2">
    <name type="scientific">Pleionea mediterranea</name>
    <dbReference type="NCBI Taxonomy" id="523701"/>
    <lineage>
        <taxon>Bacteria</taxon>
        <taxon>Pseudomonadati</taxon>
        <taxon>Pseudomonadota</taxon>
        <taxon>Gammaproteobacteria</taxon>
        <taxon>Oceanospirillales</taxon>
        <taxon>Pleioneaceae</taxon>
        <taxon>Pleionea</taxon>
    </lineage>
</organism>
<dbReference type="EMBL" id="QGGU01000001">
    <property type="protein sequence ID" value="PWK54336.1"/>
    <property type="molecule type" value="Genomic_DNA"/>
</dbReference>
<protein>
    <submittedName>
        <fullName evidence="1">Uncharacterized protein</fullName>
    </submittedName>
</protein>
<accession>A0A316G349</accession>
<gene>
    <name evidence="1" type="ORF">C8D97_101184</name>
</gene>
<name>A0A316G349_9GAMM</name>
<proteinExistence type="predicted"/>
<sequence>MYQLWDLYLNDCWSYSNIMYCQFQFVYKEELNNRISTSVNWDFFIGEFADSHYKSLEKRSKVKWLYCEAVKSVQFNNYLIKHDDKRYFPKYLGNCNQ</sequence>
<reference evidence="1 2" key="1">
    <citation type="submission" date="2018-05" db="EMBL/GenBank/DDBJ databases">
        <title>Genomic Encyclopedia of Type Strains, Phase IV (KMG-IV): sequencing the most valuable type-strain genomes for metagenomic binning, comparative biology and taxonomic classification.</title>
        <authorList>
            <person name="Goeker M."/>
        </authorList>
    </citation>
    <scope>NUCLEOTIDE SEQUENCE [LARGE SCALE GENOMIC DNA]</scope>
    <source>
        <strain evidence="1 2">DSM 25350</strain>
    </source>
</reference>
<dbReference type="Proteomes" id="UP000245790">
    <property type="component" value="Unassembled WGS sequence"/>
</dbReference>
<comment type="caution">
    <text evidence="1">The sequence shown here is derived from an EMBL/GenBank/DDBJ whole genome shotgun (WGS) entry which is preliminary data.</text>
</comment>
<dbReference type="AlphaFoldDB" id="A0A316G349"/>
<evidence type="ECO:0000313" key="2">
    <source>
        <dbReference type="Proteomes" id="UP000245790"/>
    </source>
</evidence>
<keyword evidence="2" id="KW-1185">Reference proteome</keyword>
<evidence type="ECO:0000313" key="1">
    <source>
        <dbReference type="EMBL" id="PWK54336.1"/>
    </source>
</evidence>